<dbReference type="Proteomes" id="UP000006727">
    <property type="component" value="Chromosome 26"/>
</dbReference>
<reference evidence="1 3" key="2">
    <citation type="journal article" date="2018" name="Plant J.">
        <title>The Physcomitrella patens chromosome-scale assembly reveals moss genome structure and evolution.</title>
        <authorList>
            <person name="Lang D."/>
            <person name="Ullrich K.K."/>
            <person name="Murat F."/>
            <person name="Fuchs J."/>
            <person name="Jenkins J."/>
            <person name="Haas F.B."/>
            <person name="Piednoel M."/>
            <person name="Gundlach H."/>
            <person name="Van Bel M."/>
            <person name="Meyberg R."/>
            <person name="Vives C."/>
            <person name="Morata J."/>
            <person name="Symeonidi A."/>
            <person name="Hiss M."/>
            <person name="Muchero W."/>
            <person name="Kamisugi Y."/>
            <person name="Saleh O."/>
            <person name="Blanc G."/>
            <person name="Decker E.L."/>
            <person name="van Gessel N."/>
            <person name="Grimwood J."/>
            <person name="Hayes R.D."/>
            <person name="Graham S.W."/>
            <person name="Gunter L.E."/>
            <person name="McDaniel S.F."/>
            <person name="Hoernstein S.N.W."/>
            <person name="Larsson A."/>
            <person name="Li F.W."/>
            <person name="Perroud P.F."/>
            <person name="Phillips J."/>
            <person name="Ranjan P."/>
            <person name="Rokshar D.S."/>
            <person name="Rothfels C.J."/>
            <person name="Schneider L."/>
            <person name="Shu S."/>
            <person name="Stevenson D.W."/>
            <person name="Thummler F."/>
            <person name="Tillich M."/>
            <person name="Villarreal Aguilar J.C."/>
            <person name="Widiez T."/>
            <person name="Wong G.K."/>
            <person name="Wymore A."/>
            <person name="Zhang Y."/>
            <person name="Zimmer A.D."/>
            <person name="Quatrano R.S."/>
            <person name="Mayer K.F.X."/>
            <person name="Goodstein D."/>
            <person name="Casacuberta J.M."/>
            <person name="Vandepoele K."/>
            <person name="Reski R."/>
            <person name="Cuming A.C."/>
            <person name="Tuskan G.A."/>
            <person name="Maumus F."/>
            <person name="Salse J."/>
            <person name="Schmutz J."/>
            <person name="Rensing S.A."/>
        </authorList>
    </citation>
    <scope>NUCLEOTIDE SEQUENCE [LARGE SCALE GENOMIC DNA]</scope>
    <source>
        <strain evidence="2 3">cv. Gransden 2004</strain>
    </source>
</reference>
<organism evidence="1">
    <name type="scientific">Physcomitrium patens</name>
    <name type="common">Spreading-leaved earth moss</name>
    <name type="synonym">Physcomitrella patens</name>
    <dbReference type="NCBI Taxonomy" id="3218"/>
    <lineage>
        <taxon>Eukaryota</taxon>
        <taxon>Viridiplantae</taxon>
        <taxon>Streptophyta</taxon>
        <taxon>Embryophyta</taxon>
        <taxon>Bryophyta</taxon>
        <taxon>Bryophytina</taxon>
        <taxon>Bryopsida</taxon>
        <taxon>Funariidae</taxon>
        <taxon>Funariales</taxon>
        <taxon>Funariaceae</taxon>
        <taxon>Physcomitrium</taxon>
    </lineage>
</organism>
<keyword evidence="3" id="KW-1185">Reference proteome</keyword>
<evidence type="ECO:0000313" key="3">
    <source>
        <dbReference type="Proteomes" id="UP000006727"/>
    </source>
</evidence>
<reference evidence="1 3" key="1">
    <citation type="journal article" date="2008" name="Science">
        <title>The Physcomitrella genome reveals evolutionary insights into the conquest of land by plants.</title>
        <authorList>
            <person name="Rensing S."/>
            <person name="Lang D."/>
            <person name="Zimmer A."/>
            <person name="Terry A."/>
            <person name="Salamov A."/>
            <person name="Shapiro H."/>
            <person name="Nishiyama T."/>
            <person name="Perroud P.-F."/>
            <person name="Lindquist E."/>
            <person name="Kamisugi Y."/>
            <person name="Tanahashi T."/>
            <person name="Sakakibara K."/>
            <person name="Fujita T."/>
            <person name="Oishi K."/>
            <person name="Shin-I T."/>
            <person name="Kuroki Y."/>
            <person name="Toyoda A."/>
            <person name="Suzuki Y."/>
            <person name="Hashimoto A."/>
            <person name="Yamaguchi K."/>
            <person name="Sugano A."/>
            <person name="Kohara Y."/>
            <person name="Fujiyama A."/>
            <person name="Anterola A."/>
            <person name="Aoki S."/>
            <person name="Ashton N."/>
            <person name="Barbazuk W.B."/>
            <person name="Barker E."/>
            <person name="Bennetzen J."/>
            <person name="Bezanilla M."/>
            <person name="Blankenship R."/>
            <person name="Cho S.H."/>
            <person name="Dutcher S."/>
            <person name="Estelle M."/>
            <person name="Fawcett J.A."/>
            <person name="Gundlach H."/>
            <person name="Hanada K."/>
            <person name="Heyl A."/>
            <person name="Hicks K.A."/>
            <person name="Hugh J."/>
            <person name="Lohr M."/>
            <person name="Mayer K."/>
            <person name="Melkozernov A."/>
            <person name="Murata T."/>
            <person name="Nelson D."/>
            <person name="Pils B."/>
            <person name="Prigge M."/>
            <person name="Reiss B."/>
            <person name="Renner T."/>
            <person name="Rombauts S."/>
            <person name="Rushton P."/>
            <person name="Sanderfoot A."/>
            <person name="Schween G."/>
            <person name="Shiu S.-H."/>
            <person name="Stueber K."/>
            <person name="Theodoulou F.L."/>
            <person name="Tu H."/>
            <person name="Van de Peer Y."/>
            <person name="Verrier P.J."/>
            <person name="Waters E."/>
            <person name="Wood A."/>
            <person name="Yang L."/>
            <person name="Cove D."/>
            <person name="Cuming A."/>
            <person name="Hasebe M."/>
            <person name="Lucas S."/>
            <person name="Mishler D.B."/>
            <person name="Reski R."/>
            <person name="Grigoriev I."/>
            <person name="Quatrano R.S."/>
            <person name="Boore J.L."/>
        </authorList>
    </citation>
    <scope>NUCLEOTIDE SEQUENCE [LARGE SCALE GENOMIC DNA]</scope>
    <source>
        <strain evidence="2 3">cv. Gransden 2004</strain>
    </source>
</reference>
<proteinExistence type="predicted"/>
<evidence type="ECO:0000313" key="2">
    <source>
        <dbReference type="EnsemblPlants" id="Pp3c26_2049V3.1"/>
    </source>
</evidence>
<dbReference type="AlphaFoldDB" id="A0A2K1IBJ8"/>
<dbReference type="Gramene" id="Pp3c26_2049V3.1">
    <property type="protein sequence ID" value="Pp3c26_2049V3.1"/>
    <property type="gene ID" value="Pp3c26_2049"/>
</dbReference>
<reference evidence="2" key="3">
    <citation type="submission" date="2020-12" db="UniProtKB">
        <authorList>
            <consortium name="EnsemblPlants"/>
        </authorList>
    </citation>
    <scope>IDENTIFICATION</scope>
</reference>
<name>A0A2K1IBJ8_PHYPA</name>
<evidence type="ECO:0000313" key="1">
    <source>
        <dbReference type="EMBL" id="PNR26637.1"/>
    </source>
</evidence>
<sequence length="83" mass="8998">MKQLLVHSCKQNLTSDLTDHTAPLPIFRVKIAAHASTSHAFPLLCMIHAETALVSRKVERWSLGGSMHTVSPVSSPDCVLHAA</sequence>
<gene>
    <name evidence="1" type="ORF">PHYPA_030118</name>
</gene>
<accession>A0A2K1IBJ8</accession>
<dbReference type="EMBL" id="ABEU02000026">
    <property type="protein sequence ID" value="PNR26637.1"/>
    <property type="molecule type" value="Genomic_DNA"/>
</dbReference>
<dbReference type="InParanoid" id="A0A2K1IBJ8"/>
<protein>
    <submittedName>
        <fullName evidence="1 2">Uncharacterized protein</fullName>
    </submittedName>
</protein>
<dbReference type="EnsemblPlants" id="Pp3c26_2049V3.1">
    <property type="protein sequence ID" value="Pp3c26_2049V3.1"/>
    <property type="gene ID" value="Pp3c26_2049"/>
</dbReference>